<keyword evidence="3" id="KW-1185">Reference proteome</keyword>
<dbReference type="EMBL" id="MCGO01000071">
    <property type="protein sequence ID" value="ORY32381.1"/>
    <property type="molecule type" value="Genomic_DNA"/>
</dbReference>
<evidence type="ECO:0000256" key="1">
    <source>
        <dbReference type="SAM" id="MobiDB-lite"/>
    </source>
</evidence>
<feature type="region of interest" description="Disordered" evidence="1">
    <location>
        <begin position="1"/>
        <end position="22"/>
    </location>
</feature>
<accession>A0A1Y2BC24</accession>
<reference evidence="2 3" key="1">
    <citation type="submission" date="2016-07" db="EMBL/GenBank/DDBJ databases">
        <title>Pervasive Adenine N6-methylation of Active Genes in Fungi.</title>
        <authorList>
            <consortium name="DOE Joint Genome Institute"/>
            <person name="Mondo S.J."/>
            <person name="Dannebaum R.O."/>
            <person name="Kuo R.C."/>
            <person name="Labutti K."/>
            <person name="Haridas S."/>
            <person name="Kuo A."/>
            <person name="Salamov A."/>
            <person name="Ahrendt S.R."/>
            <person name="Lipzen A."/>
            <person name="Sullivan W."/>
            <person name="Andreopoulos W.B."/>
            <person name="Clum A."/>
            <person name="Lindquist E."/>
            <person name="Daum C."/>
            <person name="Ramamoorthy G.K."/>
            <person name="Gryganskyi A."/>
            <person name="Culley D."/>
            <person name="Magnuson J.K."/>
            <person name="James T.Y."/>
            <person name="O'Malley M.A."/>
            <person name="Stajich J.E."/>
            <person name="Spatafora J.W."/>
            <person name="Visel A."/>
            <person name="Grigoriev I.V."/>
        </authorList>
    </citation>
    <scope>NUCLEOTIDE SEQUENCE [LARGE SCALE GENOMIC DNA]</scope>
    <source>
        <strain evidence="2 3">JEL800</strain>
    </source>
</reference>
<organism evidence="2 3">
    <name type="scientific">Rhizoclosmatium globosum</name>
    <dbReference type="NCBI Taxonomy" id="329046"/>
    <lineage>
        <taxon>Eukaryota</taxon>
        <taxon>Fungi</taxon>
        <taxon>Fungi incertae sedis</taxon>
        <taxon>Chytridiomycota</taxon>
        <taxon>Chytridiomycota incertae sedis</taxon>
        <taxon>Chytridiomycetes</taxon>
        <taxon>Chytridiales</taxon>
        <taxon>Chytriomycetaceae</taxon>
        <taxon>Rhizoclosmatium</taxon>
    </lineage>
</organism>
<name>A0A1Y2BC24_9FUNG</name>
<proteinExistence type="predicted"/>
<sequence>MAESTNTTASDFSSLSSDDDPDTTHAATLTLSFFKKELSSVTLHMNQIFFVTKQPLSGEVLFLVDTFILRNQSTDWDNLFVRTNVYSFGLTELLARTVKGRVLVVLTSDGIKDLVKSNFIGQAFQNLPQTIRAMSSAIGGSMNNSPRRSILNCMNDLIPRPTDDAHDRCAKEYLEKLVALCNTASPTTADSNSIDSPSEYTDNLIAVEALCDIAILKGSTDDISVSPRNHKHQQPYDVFWNTETQKWSLVPPRHHDLELVLPQRNHPKPPPMIQKLLAAVAAAGNRKSPVALQPITHSEPLPALQPLQFGEASTVSIGWGVAAASAIETSALASFERVSADYSIDSDEMCITPVAVGASNMELSTLLYLKPLEVIWGHRQGNGKEVKALIKSMRKESRLSDKSLFCIVC</sequence>
<comment type="caution">
    <text evidence="2">The sequence shown here is derived from an EMBL/GenBank/DDBJ whole genome shotgun (WGS) entry which is preliminary data.</text>
</comment>
<evidence type="ECO:0000313" key="3">
    <source>
        <dbReference type="Proteomes" id="UP000193642"/>
    </source>
</evidence>
<evidence type="ECO:0000313" key="2">
    <source>
        <dbReference type="EMBL" id="ORY32381.1"/>
    </source>
</evidence>
<dbReference type="AlphaFoldDB" id="A0A1Y2BC24"/>
<dbReference type="Proteomes" id="UP000193642">
    <property type="component" value="Unassembled WGS sequence"/>
</dbReference>
<dbReference type="OrthoDB" id="2124446at2759"/>
<protein>
    <submittedName>
        <fullName evidence="2">Uncharacterized protein</fullName>
    </submittedName>
</protein>
<gene>
    <name evidence="2" type="ORF">BCR33DRAFT_744054</name>
</gene>
<feature type="compositionally biased region" description="Low complexity" evidence="1">
    <location>
        <begin position="7"/>
        <end position="16"/>
    </location>
</feature>